<dbReference type="Pfam" id="PF00271">
    <property type="entry name" value="Helicase_C"/>
    <property type="match status" value="1"/>
</dbReference>
<gene>
    <name evidence="3" type="ORF">LLJM1_04765</name>
</gene>
<dbReference type="Gene3D" id="3.40.50.300">
    <property type="entry name" value="P-loop containing nucleotide triphosphate hydrolases"/>
    <property type="match status" value="2"/>
</dbReference>
<dbReference type="PROSITE" id="PS51194">
    <property type="entry name" value="HELICASE_CTER"/>
    <property type="match status" value="1"/>
</dbReference>
<accession>A0A1V0PDG0</accession>
<geneLocation type="plasmid" evidence="4">
    <name>pmpjm1</name>
</geneLocation>
<dbReference type="GO" id="GO:0016787">
    <property type="term" value="F:hydrolase activity"/>
    <property type="evidence" value="ECO:0007669"/>
    <property type="project" value="UniProtKB-KW"/>
</dbReference>
<dbReference type="GO" id="GO:0005524">
    <property type="term" value="F:ATP binding"/>
    <property type="evidence" value="ECO:0007669"/>
    <property type="project" value="InterPro"/>
</dbReference>
<name>A0A1V0PDG0_LACLC</name>
<dbReference type="Pfam" id="PF00176">
    <property type="entry name" value="SNF2-rel_dom"/>
    <property type="match status" value="1"/>
</dbReference>
<dbReference type="PANTHER" id="PTHR45766">
    <property type="entry name" value="DNA ANNEALING HELICASE AND ENDONUCLEASE ZRANB3 FAMILY MEMBER"/>
    <property type="match status" value="1"/>
</dbReference>
<dbReference type="GO" id="GO:0004386">
    <property type="term" value="F:helicase activity"/>
    <property type="evidence" value="ECO:0007669"/>
    <property type="project" value="UniProtKB-KW"/>
</dbReference>
<dbReference type="InterPro" id="IPR000330">
    <property type="entry name" value="SNF2_N"/>
</dbReference>
<keyword evidence="3" id="KW-0547">Nucleotide-binding</keyword>
<evidence type="ECO:0000256" key="1">
    <source>
        <dbReference type="ARBA" id="ARBA00022801"/>
    </source>
</evidence>
<dbReference type="InterPro" id="IPR001650">
    <property type="entry name" value="Helicase_C-like"/>
</dbReference>
<sequence>MKKITTIKYITDFAFKKYFPFENNIFGATREEVFNAFSSRLGITSDQLSKVYSIENINQISINGKMYYRIEKEKKDISWVAYLIRISNTGAYKYLASGGDSALLPKTITELFNLEALQNSIQGIEKQITYDLHPLIKNMPDDFFSKTFSEINFYKQQKRVIKEGANALLNKNRSFFFLGEMGVGKTMTSVGMFEVAKKLRNTPEARCAVIAPDHLVSKWMEEILLVNPNVTVDILPQDFSNYVVNTDYVVIPLSYCALKKIKRNYKGPKEKYKNSIASTLKGQFKLSIFDESHLLSQPKYATQLNELAHISEQNILATGTSIAGKVTDMFPQILGFFQNVIKKLIDKQELKINLRRAKGNKKSSINILRNAFITSYGSFSYISGRHGDYTNIQPEIGLNAEFITEVVIQNSIFLTTEQVWEDKTENLIFQPIFVQMTQEQKNAANMLNSVARKAKENGNKRVYSSYLKKINEYMDNPEVPPITYQDELLWTPEISALEYYFDDEILFPKEQKLIDILTMEKSQDRPVIVFVKHIDRLKNRLQKILQDAGFKVGTLPSSRKADERQNYINKKICNEKVDVMLLDPHKVATGVDLISSPTVLFFNTGFDYFEVGQSERRSFRIGQKRQTRVYYLAYQGDNETPAIQDQILTMIAKQKRAMEAVQGAVDEEGLSSLLGKENNSILNALVSNMDNEESNFVEEVTEDKNSKQQYYISNFGKKLEIEDCGRPMLDENMNFIWNGLEDTSHTKRLTNSTSTKPTQTSEITKKVVKETVEVIDCFDFKDDGTMDLFDLEDYQEPGKYTSLFDTPEPSESITISISATA</sequence>
<dbReference type="InterPro" id="IPR027417">
    <property type="entry name" value="P-loop_NTPase"/>
</dbReference>
<dbReference type="EC" id="3.6.4.-" evidence="3"/>
<dbReference type="GO" id="GO:0031297">
    <property type="term" value="P:replication fork processing"/>
    <property type="evidence" value="ECO:0007669"/>
    <property type="project" value="TreeGrafter"/>
</dbReference>
<keyword evidence="3" id="KW-0614">Plasmid</keyword>
<evidence type="ECO:0000313" key="3">
    <source>
        <dbReference type="EMBL" id="ARE27293.1"/>
    </source>
</evidence>
<organism evidence="3 4">
    <name type="scientific">Lactococcus lactis subsp. cremoris</name>
    <name type="common">Streptococcus cremoris</name>
    <dbReference type="NCBI Taxonomy" id="1359"/>
    <lineage>
        <taxon>Bacteria</taxon>
        <taxon>Bacillati</taxon>
        <taxon>Bacillota</taxon>
        <taxon>Bacilli</taxon>
        <taxon>Lactobacillales</taxon>
        <taxon>Streptococcaceae</taxon>
        <taxon>Lactococcus</taxon>
    </lineage>
</organism>
<dbReference type="RefSeq" id="WP_063280544.1">
    <property type="nucleotide sequence ID" value="NZ_CP016745.2"/>
</dbReference>
<proteinExistence type="predicted"/>
<reference evidence="3 4" key="1">
    <citation type="journal article" date="2017" name="BMC Genomics">
        <title>Comparative and functional genomics of the Lactococcus lactis taxon; insights into evolution and niche adaptation.</title>
        <authorList>
            <person name="Kelleher P."/>
            <person name="Bottacini F."/>
            <person name="Mahony J."/>
            <person name="Kilcawley K.N."/>
            <person name="van Sinderen D."/>
        </authorList>
    </citation>
    <scope>NUCLEOTIDE SEQUENCE [LARGE SCALE GENOMIC DNA]</scope>
    <source>
        <strain evidence="3 4">JM1</strain>
        <plasmid evidence="4">pmpjm1</plasmid>
    </source>
</reference>
<feature type="domain" description="Helicase C-terminal" evidence="2">
    <location>
        <begin position="500"/>
        <end position="669"/>
    </location>
</feature>
<evidence type="ECO:0000259" key="2">
    <source>
        <dbReference type="PROSITE" id="PS51194"/>
    </source>
</evidence>
<evidence type="ECO:0000313" key="4">
    <source>
        <dbReference type="Proteomes" id="UP000191806"/>
    </source>
</evidence>
<dbReference type="Proteomes" id="UP000191806">
    <property type="component" value="Plasmid pJM1A"/>
</dbReference>
<dbReference type="SUPFAM" id="SSF52540">
    <property type="entry name" value="P-loop containing nucleoside triphosphate hydrolases"/>
    <property type="match status" value="2"/>
</dbReference>
<keyword evidence="3" id="KW-0347">Helicase</keyword>
<dbReference type="GO" id="GO:0006281">
    <property type="term" value="P:DNA repair"/>
    <property type="evidence" value="ECO:0007669"/>
    <property type="project" value="TreeGrafter"/>
</dbReference>
<protein>
    <submittedName>
        <fullName evidence="3">DEAD/DEAH box helicase</fullName>
        <ecNumber evidence="3">3.6.4.-</ecNumber>
    </submittedName>
</protein>
<keyword evidence="1 3" id="KW-0378">Hydrolase</keyword>
<dbReference type="PANTHER" id="PTHR45766:SF6">
    <property type="entry name" value="SWI_SNF-RELATED MATRIX-ASSOCIATED ACTIN-DEPENDENT REGULATOR OF CHROMATIN SUBFAMILY A-LIKE PROTEIN 1"/>
    <property type="match status" value="1"/>
</dbReference>
<dbReference type="EMBL" id="CP016746">
    <property type="protein sequence ID" value="ARE27293.1"/>
    <property type="molecule type" value="Genomic_DNA"/>
</dbReference>
<keyword evidence="3" id="KW-0067">ATP-binding</keyword>
<dbReference type="AlphaFoldDB" id="A0A1V0PDG0"/>